<dbReference type="Proteomes" id="UP001254257">
    <property type="component" value="Unassembled WGS sequence"/>
</dbReference>
<keyword evidence="4 6" id="KW-1133">Transmembrane helix</keyword>
<comment type="subcellular location">
    <subcellularLocation>
        <location evidence="1">Membrane</location>
        <topology evidence="1">Multi-pass membrane protein</topology>
    </subcellularLocation>
</comment>
<dbReference type="EMBL" id="JAWDID010000039">
    <property type="protein sequence ID" value="MDU0342379.1"/>
    <property type="molecule type" value="Genomic_DNA"/>
</dbReference>
<dbReference type="RefSeq" id="WP_316020158.1">
    <property type="nucleotide sequence ID" value="NZ_JAWDID010000039.1"/>
</dbReference>
<feature type="transmembrane region" description="Helical" evidence="6">
    <location>
        <begin position="45"/>
        <end position="65"/>
    </location>
</feature>
<feature type="transmembrane region" description="Helical" evidence="6">
    <location>
        <begin position="310"/>
        <end position="331"/>
    </location>
</feature>
<dbReference type="PANTHER" id="PTHR23504:SF15">
    <property type="entry name" value="MAJOR FACILITATOR SUPERFAMILY (MFS) PROFILE DOMAIN-CONTAINING PROTEIN"/>
    <property type="match status" value="1"/>
</dbReference>
<dbReference type="InterPro" id="IPR036259">
    <property type="entry name" value="MFS_trans_sf"/>
</dbReference>
<evidence type="ECO:0000259" key="7">
    <source>
        <dbReference type="PROSITE" id="PS50850"/>
    </source>
</evidence>
<reference evidence="8 9" key="1">
    <citation type="submission" date="2023-09" db="EMBL/GenBank/DDBJ databases">
        <title>Whole genome shotgun sequencing (WGS) of Bosea sp. ZW T0_25, isolated from stored onions (Allium cepa).</title>
        <authorList>
            <person name="Stoll D.A."/>
            <person name="Huch M."/>
        </authorList>
    </citation>
    <scope>NUCLEOTIDE SEQUENCE [LARGE SCALE GENOMIC DNA]</scope>
    <source>
        <strain evidence="8 9">ZW T0_25</strain>
    </source>
</reference>
<keyword evidence="2" id="KW-0813">Transport</keyword>
<dbReference type="InterPro" id="IPR011701">
    <property type="entry name" value="MFS"/>
</dbReference>
<evidence type="ECO:0000313" key="9">
    <source>
        <dbReference type="Proteomes" id="UP001254257"/>
    </source>
</evidence>
<sequence>MIALYLLILVDSISATIIIPLLGPLLIDQATLVFLPEASLPLRNFVSGLLVATYVLLMLYMAPVLGRLSDQWGRRPVLLLCAAGLLLGNILAGLAIEFGSLALLFLGRMIGGATAAAQSTAQAALVDLGGNKARLLSYSMLFSSLGFVLGPVLATGLSQVSFAAPLHFCTILTVIALLLLARYREEPAAERRIDWSSISLWEGVRCFRDAAGDGLVRGILGCFILMQVAWGGFFVFVSVYLMEAPSLDLTLSEVGVFMAIIGIGFCVSNGLVQPILAERFEMRTLAVAGLGLNAATMVLCLMATSAYQVYAAGLMAGITINIAYPSIVTMLSDRVTPERQGWILGMVGSAAAMGWTISSVVSGGLGGLGHALPIVLAAALMACAALAMTMAGAGWRNLSEAQGELD</sequence>
<evidence type="ECO:0000256" key="5">
    <source>
        <dbReference type="ARBA" id="ARBA00023136"/>
    </source>
</evidence>
<feature type="transmembrane region" description="Helical" evidence="6">
    <location>
        <begin position="254"/>
        <end position="272"/>
    </location>
</feature>
<comment type="caution">
    <text evidence="8">The sequence shown here is derived from an EMBL/GenBank/DDBJ whole genome shotgun (WGS) entry which is preliminary data.</text>
</comment>
<accession>A0ABU3SC94</accession>
<evidence type="ECO:0000256" key="2">
    <source>
        <dbReference type="ARBA" id="ARBA00022448"/>
    </source>
</evidence>
<protein>
    <submittedName>
        <fullName evidence="8">MFS transporter</fullName>
    </submittedName>
</protein>
<organism evidence="8 9">
    <name type="scientific">Bosea rubneri</name>
    <dbReference type="NCBI Taxonomy" id="3075434"/>
    <lineage>
        <taxon>Bacteria</taxon>
        <taxon>Pseudomonadati</taxon>
        <taxon>Pseudomonadota</taxon>
        <taxon>Alphaproteobacteria</taxon>
        <taxon>Hyphomicrobiales</taxon>
        <taxon>Boseaceae</taxon>
        <taxon>Bosea</taxon>
    </lineage>
</organism>
<dbReference type="SUPFAM" id="SSF103473">
    <property type="entry name" value="MFS general substrate transporter"/>
    <property type="match status" value="1"/>
</dbReference>
<feature type="transmembrane region" description="Helical" evidence="6">
    <location>
        <begin position="218"/>
        <end position="242"/>
    </location>
</feature>
<dbReference type="Gene3D" id="1.20.1250.20">
    <property type="entry name" value="MFS general substrate transporter like domains"/>
    <property type="match status" value="1"/>
</dbReference>
<dbReference type="InterPro" id="IPR005829">
    <property type="entry name" value="Sugar_transporter_CS"/>
</dbReference>
<evidence type="ECO:0000256" key="3">
    <source>
        <dbReference type="ARBA" id="ARBA00022692"/>
    </source>
</evidence>
<dbReference type="PANTHER" id="PTHR23504">
    <property type="entry name" value="MAJOR FACILITATOR SUPERFAMILY DOMAIN-CONTAINING PROTEIN 10"/>
    <property type="match status" value="1"/>
</dbReference>
<feature type="domain" description="Major facilitator superfamily (MFS) profile" evidence="7">
    <location>
        <begin position="1"/>
        <end position="396"/>
    </location>
</feature>
<dbReference type="InterPro" id="IPR020846">
    <property type="entry name" value="MFS_dom"/>
</dbReference>
<keyword evidence="5 6" id="KW-0472">Membrane</keyword>
<proteinExistence type="predicted"/>
<evidence type="ECO:0000256" key="4">
    <source>
        <dbReference type="ARBA" id="ARBA00022989"/>
    </source>
</evidence>
<dbReference type="PROSITE" id="PS50850">
    <property type="entry name" value="MFS"/>
    <property type="match status" value="1"/>
</dbReference>
<keyword evidence="3 6" id="KW-0812">Transmembrane</keyword>
<feature type="transmembrane region" description="Helical" evidence="6">
    <location>
        <begin position="371"/>
        <end position="395"/>
    </location>
</feature>
<name>A0ABU3SC94_9HYPH</name>
<evidence type="ECO:0000256" key="1">
    <source>
        <dbReference type="ARBA" id="ARBA00004141"/>
    </source>
</evidence>
<feature type="transmembrane region" description="Helical" evidence="6">
    <location>
        <begin position="284"/>
        <end position="304"/>
    </location>
</feature>
<evidence type="ECO:0000313" key="8">
    <source>
        <dbReference type="EMBL" id="MDU0342379.1"/>
    </source>
</evidence>
<feature type="transmembrane region" description="Helical" evidence="6">
    <location>
        <begin position="343"/>
        <end position="365"/>
    </location>
</feature>
<feature type="transmembrane region" description="Helical" evidence="6">
    <location>
        <begin position="160"/>
        <end position="181"/>
    </location>
</feature>
<gene>
    <name evidence="8" type="ORF">RKE40_20970</name>
</gene>
<dbReference type="PROSITE" id="PS00216">
    <property type="entry name" value="SUGAR_TRANSPORT_1"/>
    <property type="match status" value="1"/>
</dbReference>
<feature type="transmembrane region" description="Helical" evidence="6">
    <location>
        <begin position="77"/>
        <end position="96"/>
    </location>
</feature>
<dbReference type="Pfam" id="PF07690">
    <property type="entry name" value="MFS_1"/>
    <property type="match status" value="1"/>
</dbReference>
<feature type="transmembrane region" description="Helical" evidence="6">
    <location>
        <begin position="102"/>
        <end position="128"/>
    </location>
</feature>
<feature type="transmembrane region" description="Helical" evidence="6">
    <location>
        <begin position="135"/>
        <end position="154"/>
    </location>
</feature>
<keyword evidence="9" id="KW-1185">Reference proteome</keyword>
<evidence type="ECO:0000256" key="6">
    <source>
        <dbReference type="SAM" id="Phobius"/>
    </source>
</evidence>